<sequence>MRENDIDAQDYMEYDDVPDSYFSDLEEDNESLDNDAEPDRAGGDYHSEEYRSISEL</sequence>
<accession>A0ABW7N539</accession>
<evidence type="ECO:0000256" key="1">
    <source>
        <dbReference type="SAM" id="MobiDB-lite"/>
    </source>
</evidence>
<dbReference type="EMBL" id="JBIPKE010000012">
    <property type="protein sequence ID" value="MFH6982708.1"/>
    <property type="molecule type" value="Genomic_DNA"/>
</dbReference>
<evidence type="ECO:0000313" key="2">
    <source>
        <dbReference type="EMBL" id="MFH6982708.1"/>
    </source>
</evidence>
<dbReference type="RefSeq" id="WP_159578980.1">
    <property type="nucleotide sequence ID" value="NZ_JBIPKE010000012.1"/>
</dbReference>
<organism evidence="2 3">
    <name type="scientific">Marinoscillum luteum</name>
    <dbReference type="NCBI Taxonomy" id="861051"/>
    <lineage>
        <taxon>Bacteria</taxon>
        <taxon>Pseudomonadati</taxon>
        <taxon>Bacteroidota</taxon>
        <taxon>Cytophagia</taxon>
        <taxon>Cytophagales</taxon>
        <taxon>Reichenbachiellaceae</taxon>
        <taxon>Marinoscillum</taxon>
    </lineage>
</organism>
<dbReference type="Proteomes" id="UP001610063">
    <property type="component" value="Unassembled WGS sequence"/>
</dbReference>
<gene>
    <name evidence="2" type="ORF">ACHKAR_04620</name>
</gene>
<feature type="compositionally biased region" description="Acidic residues" evidence="1">
    <location>
        <begin position="1"/>
        <end position="36"/>
    </location>
</feature>
<name>A0ABW7N539_9BACT</name>
<evidence type="ECO:0000313" key="3">
    <source>
        <dbReference type="Proteomes" id="UP001610063"/>
    </source>
</evidence>
<feature type="region of interest" description="Disordered" evidence="1">
    <location>
        <begin position="1"/>
        <end position="56"/>
    </location>
</feature>
<feature type="compositionally biased region" description="Basic and acidic residues" evidence="1">
    <location>
        <begin position="37"/>
        <end position="56"/>
    </location>
</feature>
<protein>
    <submittedName>
        <fullName evidence="2">Uncharacterized protein</fullName>
    </submittedName>
</protein>
<reference evidence="2 3" key="1">
    <citation type="journal article" date="2013" name="Int. J. Syst. Evol. Microbiol.">
        <title>Marinoscillum luteum sp. nov., isolated from marine sediment.</title>
        <authorList>
            <person name="Cha I.T."/>
            <person name="Park S.J."/>
            <person name="Kim S.J."/>
            <person name="Kim J.G."/>
            <person name="Jung M.Y."/>
            <person name="Shin K.S."/>
            <person name="Kwon K.K."/>
            <person name="Yang S.H."/>
            <person name="Seo Y.S."/>
            <person name="Rhee S.K."/>
        </authorList>
    </citation>
    <scope>NUCLEOTIDE SEQUENCE [LARGE SCALE GENOMIC DNA]</scope>
    <source>
        <strain evidence="2 3">KCTC 23939</strain>
    </source>
</reference>
<keyword evidence="3" id="KW-1185">Reference proteome</keyword>
<proteinExistence type="predicted"/>
<comment type="caution">
    <text evidence="2">The sequence shown here is derived from an EMBL/GenBank/DDBJ whole genome shotgun (WGS) entry which is preliminary data.</text>
</comment>